<organism evidence="1 2">
    <name type="scientific">Bifidobacterium thermacidophilum subsp. thermacidophilum</name>
    <dbReference type="NCBI Taxonomy" id="79262"/>
    <lineage>
        <taxon>Bacteria</taxon>
        <taxon>Bacillati</taxon>
        <taxon>Actinomycetota</taxon>
        <taxon>Actinomycetes</taxon>
        <taxon>Bifidobacteriales</taxon>
        <taxon>Bifidobacteriaceae</taxon>
        <taxon>Bifidobacterium</taxon>
    </lineage>
</organism>
<dbReference type="AlphaFoldDB" id="A0A087E173"/>
<comment type="caution">
    <text evidence="1">The sequence shown here is derived from an EMBL/GenBank/DDBJ whole genome shotgun (WGS) entry which is preliminary data.</text>
</comment>
<accession>A0A087E173</accession>
<evidence type="ECO:0000313" key="1">
    <source>
        <dbReference type="EMBL" id="KFJ01524.1"/>
    </source>
</evidence>
<name>A0A087E173_9BIFI</name>
<reference evidence="1 2" key="1">
    <citation type="submission" date="2014-03" db="EMBL/GenBank/DDBJ databases">
        <title>Genomics of Bifidobacteria.</title>
        <authorList>
            <person name="Ventura M."/>
            <person name="Milani C."/>
            <person name="Lugli G.A."/>
        </authorList>
    </citation>
    <scope>NUCLEOTIDE SEQUENCE [LARGE SCALE GENOMIC DNA]</scope>
    <source>
        <strain evidence="1 2">LMG 21395</strain>
    </source>
</reference>
<sequence length="72" mass="7583">MGPHSDGFALRHALIGAPAPRRIPGVNGGIRRSIEAARGQCAGIIPVRHSRHAFHANSAIHAAMLALDAREC</sequence>
<dbReference type="Proteomes" id="UP000029003">
    <property type="component" value="Unassembled WGS sequence"/>
</dbReference>
<protein>
    <submittedName>
        <fullName evidence="1">Uncharacterized protein</fullName>
    </submittedName>
</protein>
<gene>
    <name evidence="1" type="ORF">THER5_2023</name>
</gene>
<evidence type="ECO:0000313" key="2">
    <source>
        <dbReference type="Proteomes" id="UP000029003"/>
    </source>
</evidence>
<proteinExistence type="predicted"/>
<dbReference type="EMBL" id="JGZT01000008">
    <property type="protein sequence ID" value="KFJ01524.1"/>
    <property type="molecule type" value="Genomic_DNA"/>
</dbReference>